<accession>A0A543IIP6</accession>
<dbReference type="AlphaFoldDB" id="A0A543IIP6"/>
<comment type="caution">
    <text evidence="2">The sequence shown here is derived from an EMBL/GenBank/DDBJ whole genome shotgun (WGS) entry which is preliminary data.</text>
</comment>
<organism evidence="2 3">
    <name type="scientific">Actinomadura hallensis</name>
    <dbReference type="NCBI Taxonomy" id="337895"/>
    <lineage>
        <taxon>Bacteria</taxon>
        <taxon>Bacillati</taxon>
        <taxon>Actinomycetota</taxon>
        <taxon>Actinomycetes</taxon>
        <taxon>Streptosporangiales</taxon>
        <taxon>Thermomonosporaceae</taxon>
        <taxon>Actinomadura</taxon>
    </lineage>
</organism>
<name>A0A543IIP6_9ACTN</name>
<evidence type="ECO:0000313" key="2">
    <source>
        <dbReference type="EMBL" id="TQM70455.1"/>
    </source>
</evidence>
<dbReference type="EMBL" id="VFPO01000001">
    <property type="protein sequence ID" value="TQM70455.1"/>
    <property type="molecule type" value="Genomic_DNA"/>
</dbReference>
<sequence>MRRALSYVAPWAGVTALAVALSWLGVRGVVRDAVSERSSPPPAAGPVIRSSPPFPTSVGSPTSLPEPPAGEDSAPKPSPSPKVPPGGGDEPAKSSPSRKPRDNVRSYTTRGGRAAMSVGKDRVRLVSATPNPGYETRVTQAGGWLRVDFLDDDHTSSVIATWADGDPAVKVYEY</sequence>
<dbReference type="Proteomes" id="UP000316706">
    <property type="component" value="Unassembled WGS sequence"/>
</dbReference>
<evidence type="ECO:0008006" key="4">
    <source>
        <dbReference type="Google" id="ProtNLM"/>
    </source>
</evidence>
<keyword evidence="3" id="KW-1185">Reference proteome</keyword>
<dbReference type="RefSeq" id="WP_221635375.1">
    <property type="nucleotide sequence ID" value="NZ_VFPO01000001.1"/>
</dbReference>
<reference evidence="2 3" key="1">
    <citation type="submission" date="2019-06" db="EMBL/GenBank/DDBJ databases">
        <title>Sequencing the genomes of 1000 actinobacteria strains.</title>
        <authorList>
            <person name="Klenk H.-P."/>
        </authorList>
    </citation>
    <scope>NUCLEOTIDE SEQUENCE [LARGE SCALE GENOMIC DNA]</scope>
    <source>
        <strain evidence="2 3">DSM 45043</strain>
    </source>
</reference>
<feature type="region of interest" description="Disordered" evidence="1">
    <location>
        <begin position="34"/>
        <end position="119"/>
    </location>
</feature>
<gene>
    <name evidence="2" type="ORF">FHX41_4181</name>
</gene>
<evidence type="ECO:0000313" key="3">
    <source>
        <dbReference type="Proteomes" id="UP000316706"/>
    </source>
</evidence>
<proteinExistence type="predicted"/>
<protein>
    <recommendedName>
        <fullName evidence="4">Secreted protein</fullName>
    </recommendedName>
</protein>
<evidence type="ECO:0000256" key="1">
    <source>
        <dbReference type="SAM" id="MobiDB-lite"/>
    </source>
</evidence>